<dbReference type="Gene3D" id="2.40.40.20">
    <property type="match status" value="1"/>
</dbReference>
<proteinExistence type="inferred from homology"/>
<protein>
    <submittedName>
        <fullName evidence="9">Thiosulfate reductase/polysulfide reductase chain A</fullName>
        <ecNumber evidence="9">1.8.5.5</ecNumber>
    </submittedName>
</protein>
<evidence type="ECO:0000256" key="4">
    <source>
        <dbReference type="ARBA" id="ARBA00023002"/>
    </source>
</evidence>
<dbReference type="CDD" id="cd02775">
    <property type="entry name" value="MopB_CT"/>
    <property type="match status" value="1"/>
</dbReference>
<dbReference type="Pfam" id="PF00384">
    <property type="entry name" value="Molybdopterin"/>
    <property type="match status" value="1"/>
</dbReference>
<reference evidence="10" key="1">
    <citation type="submission" date="2017-11" db="EMBL/GenBank/DDBJ databases">
        <title>Phenotypic and genomic properties of facultatively anaerobic sulfur-reducing natronoarchaea from hypersaline soda lakes.</title>
        <authorList>
            <person name="Sorokin D.Y."/>
            <person name="Kublanov I.V."/>
            <person name="Roman P."/>
            <person name="Sinninghe Damste J.S."/>
            <person name="Golyshin P.N."/>
            <person name="Rojo D."/>
            <person name="Ciordia S."/>
            <person name="Mena M.D.C."/>
            <person name="Ferrer M."/>
            <person name="Messina E."/>
            <person name="Smedile F."/>
            <person name="La Spada G."/>
            <person name="La Cono V."/>
            <person name="Yakimov M.M."/>
        </authorList>
    </citation>
    <scope>NUCLEOTIDE SEQUENCE [LARGE SCALE GENOMIC DNA]</scope>
    <source>
        <strain evidence="10">AArc-Sl</strain>
    </source>
</reference>
<keyword evidence="2" id="KW-0479">Metal-binding</keyword>
<keyword evidence="5" id="KW-0408">Iron</keyword>
<evidence type="ECO:0000313" key="9">
    <source>
        <dbReference type="EMBL" id="AUX07783.1"/>
    </source>
</evidence>
<dbReference type="PANTHER" id="PTHR43742">
    <property type="entry name" value="TRIMETHYLAMINE-N-OXIDE REDUCTASE"/>
    <property type="match status" value="1"/>
</dbReference>
<organism evidence="9 10">
    <name type="scientific">Halalkaliarchaeum desulfuricum</name>
    <dbReference type="NCBI Taxonomy" id="2055893"/>
    <lineage>
        <taxon>Archaea</taxon>
        <taxon>Methanobacteriati</taxon>
        <taxon>Methanobacteriota</taxon>
        <taxon>Stenosarchaea group</taxon>
        <taxon>Halobacteria</taxon>
        <taxon>Halobacteriales</taxon>
        <taxon>Haloferacaceae</taxon>
        <taxon>Halalkaliarchaeum</taxon>
    </lineage>
</organism>
<sequence>MSERVGPSESQAVEPTGGGRVSRRNFLKTSAAAGAAAAVGGGAISTETDTVAAQEQTDREIVHGNCWICRASCGQEIAVEDGRAIDLTGVDGHPKASGGQGREGTLCSKGVAQLDKTYNPNRIRQPYIRKDGELQSASWEEAIEFAAERLEQFREEHGAEKMLRYQGYPLTDTHDKLFQRIYGAAIQVGRKTTCHGPFSDSWGWMGGYGREWPDWQNSEYIIAWGRNPMECFRGQWEPKGILDAQQNNDATLVTIDPRYTKTAEKSDRWLPIEPRTDGALALAMGQVIIEEGLYDEEFVEEWTYGFEAYRENVADKTPEWAEEITDIDAEEIREIAIGFAKAAPKAVAFPWTGIAYQGNGFKNAQAIHALNGLVGSIDTEGGTRHYGGPGLNDPHAERGIDLPDAHEDADLPDYDDYPFQRHIRNYCHNYVPTMVEKGDIKGYVSNWSISPKSGNTQEWIEALEEMELVIVVDAFWTAVSENADVVFPESSQIEQPFLDSGGDSCYPTQQWVTASPAAIDPLWDTKPSFDIYKELAEEMGYGEYFPWDSEEEYLDEKLDAIDMSFDELAEQSYALVDEYGYQQYREDGFNTETGLFQFDLEPHESYAALADELGVSTAPEWQPVDDDLYGETTDDEYPLLFTDVFVEQMSRGHCQALPQSVEEYQDRYGFDSSDYGGNFLHINPQDARPRNIQNGDMVRVESRDDAIELPANVYEGVRPGWVGTENGFGEGSSHPEEAGANSMMLNRERHVEPVSGQVDRNHPVEVTKIGGDGA</sequence>
<dbReference type="Gene3D" id="3.40.228.10">
    <property type="entry name" value="Dimethylsulfoxide Reductase, domain 2"/>
    <property type="match status" value="1"/>
</dbReference>
<dbReference type="GO" id="GO:0016491">
    <property type="term" value="F:oxidoreductase activity"/>
    <property type="evidence" value="ECO:0007669"/>
    <property type="project" value="UniProtKB-KW"/>
</dbReference>
<dbReference type="Gene3D" id="3.40.50.740">
    <property type="match status" value="1"/>
</dbReference>
<dbReference type="GeneID" id="37876461"/>
<keyword evidence="4 9" id="KW-0560">Oxidoreductase</keyword>
<evidence type="ECO:0000256" key="3">
    <source>
        <dbReference type="ARBA" id="ARBA00022729"/>
    </source>
</evidence>
<dbReference type="OrthoDB" id="23466at2157"/>
<evidence type="ECO:0000256" key="1">
    <source>
        <dbReference type="ARBA" id="ARBA00010312"/>
    </source>
</evidence>
<evidence type="ECO:0000259" key="8">
    <source>
        <dbReference type="PROSITE" id="PS51669"/>
    </source>
</evidence>
<evidence type="ECO:0000256" key="2">
    <source>
        <dbReference type="ARBA" id="ARBA00022723"/>
    </source>
</evidence>
<dbReference type="PROSITE" id="PS51318">
    <property type="entry name" value="TAT"/>
    <property type="match status" value="1"/>
</dbReference>
<dbReference type="NCBIfam" id="TIGR01409">
    <property type="entry name" value="TAT_signal_seq"/>
    <property type="match status" value="1"/>
</dbReference>
<evidence type="ECO:0000313" key="10">
    <source>
        <dbReference type="Proteomes" id="UP000263012"/>
    </source>
</evidence>
<feature type="domain" description="4Fe-4S Mo/W bis-MGD-type" evidence="8">
    <location>
        <begin position="59"/>
        <end position="121"/>
    </location>
</feature>
<dbReference type="InterPro" id="IPR006656">
    <property type="entry name" value="Mopterin_OxRdtase"/>
</dbReference>
<evidence type="ECO:0000256" key="6">
    <source>
        <dbReference type="ARBA" id="ARBA00023014"/>
    </source>
</evidence>
<dbReference type="KEGG" id="hdf:AArcSl_0127"/>
<dbReference type="EMBL" id="CP025066">
    <property type="protein sequence ID" value="AUX07783.1"/>
    <property type="molecule type" value="Genomic_DNA"/>
</dbReference>
<name>A0A343TFB1_9EURY</name>
<dbReference type="PANTHER" id="PTHR43742:SF6">
    <property type="entry name" value="OXIDOREDUCTASE YYAE-RELATED"/>
    <property type="match status" value="1"/>
</dbReference>
<keyword evidence="3" id="KW-0732">Signal</keyword>
<keyword evidence="10" id="KW-1185">Reference proteome</keyword>
<dbReference type="RefSeq" id="WP_119813722.1">
    <property type="nucleotide sequence ID" value="NZ_CP025066.1"/>
</dbReference>
<dbReference type="InterPro" id="IPR019546">
    <property type="entry name" value="TAT_signal_bac_arc"/>
</dbReference>
<feature type="region of interest" description="Disordered" evidence="7">
    <location>
        <begin position="1"/>
        <end position="23"/>
    </location>
</feature>
<dbReference type="GO" id="GO:0043546">
    <property type="term" value="F:molybdopterin cofactor binding"/>
    <property type="evidence" value="ECO:0007669"/>
    <property type="project" value="InterPro"/>
</dbReference>
<dbReference type="SUPFAM" id="SSF53706">
    <property type="entry name" value="Formate dehydrogenase/DMSO reductase, domains 1-3"/>
    <property type="match status" value="1"/>
</dbReference>
<accession>A0A343TFB1</accession>
<dbReference type="Pfam" id="PF01568">
    <property type="entry name" value="Molydop_binding"/>
    <property type="match status" value="1"/>
</dbReference>
<comment type="similarity">
    <text evidence="1">Belongs to the prokaryotic molybdopterin-containing oxidoreductase family.</text>
</comment>
<keyword evidence="6" id="KW-0411">Iron-sulfur</keyword>
<dbReference type="InterPro" id="IPR009010">
    <property type="entry name" value="Asp_de-COase-like_dom_sf"/>
</dbReference>
<dbReference type="Gene3D" id="2.20.25.90">
    <property type="entry name" value="ADC-like domains"/>
    <property type="match status" value="1"/>
</dbReference>
<dbReference type="InterPro" id="IPR006963">
    <property type="entry name" value="Mopterin_OxRdtase_4Fe-4S_dom"/>
</dbReference>
<dbReference type="Gene3D" id="3.30.2070.10">
    <property type="entry name" value="Formate dehydrogenase/DMSO reductase"/>
    <property type="match status" value="1"/>
</dbReference>
<dbReference type="AlphaFoldDB" id="A0A343TFB1"/>
<dbReference type="InterPro" id="IPR006657">
    <property type="entry name" value="MoPterin_dinucl-bd_dom"/>
</dbReference>
<evidence type="ECO:0000256" key="7">
    <source>
        <dbReference type="SAM" id="MobiDB-lite"/>
    </source>
</evidence>
<gene>
    <name evidence="9" type="primary">phsA</name>
    <name evidence="9" type="ORF">AArcSl_0127</name>
</gene>
<dbReference type="GO" id="GO:0046872">
    <property type="term" value="F:metal ion binding"/>
    <property type="evidence" value="ECO:0007669"/>
    <property type="project" value="UniProtKB-KW"/>
</dbReference>
<dbReference type="InterPro" id="IPR006311">
    <property type="entry name" value="TAT_signal"/>
</dbReference>
<dbReference type="PROSITE" id="PS51669">
    <property type="entry name" value="4FE4S_MOW_BIS_MGD"/>
    <property type="match status" value="1"/>
</dbReference>
<evidence type="ECO:0000256" key="5">
    <source>
        <dbReference type="ARBA" id="ARBA00023004"/>
    </source>
</evidence>
<dbReference type="Pfam" id="PF10518">
    <property type="entry name" value="TAT_signal"/>
    <property type="match status" value="1"/>
</dbReference>
<dbReference type="SMART" id="SM00926">
    <property type="entry name" value="Molybdop_Fe4S4"/>
    <property type="match status" value="1"/>
</dbReference>
<dbReference type="InterPro" id="IPR050612">
    <property type="entry name" value="Prok_Mopterin_Oxidored"/>
</dbReference>
<dbReference type="Proteomes" id="UP000263012">
    <property type="component" value="Chromosome"/>
</dbReference>
<dbReference type="EC" id="1.8.5.5" evidence="9"/>
<dbReference type="SUPFAM" id="SSF50692">
    <property type="entry name" value="ADC-like"/>
    <property type="match status" value="1"/>
</dbReference>
<dbReference type="GO" id="GO:0051536">
    <property type="term" value="F:iron-sulfur cluster binding"/>
    <property type="evidence" value="ECO:0007669"/>
    <property type="project" value="UniProtKB-KW"/>
</dbReference>